<reference evidence="2 3" key="1">
    <citation type="submission" date="2023-03" db="EMBL/GenBank/DDBJ databases">
        <title>Bacillus Genome Sequencing.</title>
        <authorList>
            <person name="Dunlap C."/>
        </authorList>
    </citation>
    <scope>NUCLEOTIDE SEQUENCE [LARGE SCALE GENOMIC DNA]</scope>
    <source>
        <strain evidence="2 3">B-59205</strain>
    </source>
</reference>
<dbReference type="GO" id="GO:0008236">
    <property type="term" value="F:serine-type peptidase activity"/>
    <property type="evidence" value="ECO:0007669"/>
    <property type="project" value="InterPro"/>
</dbReference>
<dbReference type="CDD" id="cd06567">
    <property type="entry name" value="Peptidase_S41"/>
    <property type="match status" value="1"/>
</dbReference>
<evidence type="ECO:0000313" key="2">
    <source>
        <dbReference type="EMBL" id="MEC1178088.1"/>
    </source>
</evidence>
<dbReference type="Gene3D" id="3.90.226.10">
    <property type="entry name" value="2-enoyl-CoA Hydratase, Chain A, domain 1"/>
    <property type="match status" value="1"/>
</dbReference>
<dbReference type="GO" id="GO:0006508">
    <property type="term" value="P:proteolysis"/>
    <property type="evidence" value="ECO:0007669"/>
    <property type="project" value="InterPro"/>
</dbReference>
<dbReference type="PANTHER" id="PTHR32060">
    <property type="entry name" value="TAIL-SPECIFIC PROTEASE"/>
    <property type="match status" value="1"/>
</dbReference>
<keyword evidence="3" id="KW-1185">Reference proteome</keyword>
<dbReference type="AlphaFoldDB" id="A0AAW9NV00"/>
<evidence type="ECO:0000259" key="1">
    <source>
        <dbReference type="SMART" id="SM00245"/>
    </source>
</evidence>
<sequence>MDNDYPKYFLVSKFFLVYQFGPVVGAQLGKPIYIFAPNAERYGKVAIEMIELNGYYANGEQWEETKEKLKNEFKKVSVYEDTYLFIEEALQVGGGKHSFLLTKENRQTLSAKDEMPSTTREGDLLIIKLPQHLDAAANGKQYADTVLQEIKNNMNIKGAIIDLRGNRGGDMGPMITAVSPFLEDGDLYHLEYLDRDWTVKLENGKSIGGGTQITTNITPFKLDVPVAVLIDDQTASSGEAVLMAFMGQPHAKTFGQPSAGYASANITLPLYDGTLINITVAYNKTLNGEVFYDTPVLPDVQTDHPLEQAIEWLTK</sequence>
<protein>
    <submittedName>
        <fullName evidence="2">S41 family peptidase</fullName>
    </submittedName>
</protein>
<dbReference type="InterPro" id="IPR029045">
    <property type="entry name" value="ClpP/crotonase-like_dom_sf"/>
</dbReference>
<dbReference type="EMBL" id="JARSFG010000009">
    <property type="protein sequence ID" value="MEC1178088.1"/>
    <property type="molecule type" value="Genomic_DNA"/>
</dbReference>
<proteinExistence type="predicted"/>
<dbReference type="SUPFAM" id="SSF52096">
    <property type="entry name" value="ClpP/crotonase"/>
    <property type="match status" value="1"/>
</dbReference>
<dbReference type="Pfam" id="PF03572">
    <property type="entry name" value="Peptidase_S41"/>
    <property type="match status" value="1"/>
</dbReference>
<evidence type="ECO:0000313" key="3">
    <source>
        <dbReference type="Proteomes" id="UP001344888"/>
    </source>
</evidence>
<dbReference type="Proteomes" id="UP001344888">
    <property type="component" value="Unassembled WGS sequence"/>
</dbReference>
<dbReference type="GO" id="GO:0030288">
    <property type="term" value="C:outer membrane-bounded periplasmic space"/>
    <property type="evidence" value="ECO:0007669"/>
    <property type="project" value="TreeGrafter"/>
</dbReference>
<feature type="domain" description="Tail specific protease" evidence="1">
    <location>
        <begin position="94"/>
        <end position="303"/>
    </location>
</feature>
<gene>
    <name evidence="2" type="ORF">P9B03_06295</name>
</gene>
<comment type="caution">
    <text evidence="2">The sequence shown here is derived from an EMBL/GenBank/DDBJ whole genome shotgun (WGS) entry which is preliminary data.</text>
</comment>
<dbReference type="InterPro" id="IPR005151">
    <property type="entry name" value="Tail-specific_protease"/>
</dbReference>
<name>A0AAW9NV00_9BACL</name>
<dbReference type="RefSeq" id="WP_326122626.1">
    <property type="nucleotide sequence ID" value="NZ_JARSFG010000009.1"/>
</dbReference>
<dbReference type="SMART" id="SM00245">
    <property type="entry name" value="TSPc"/>
    <property type="match status" value="1"/>
</dbReference>
<dbReference type="GO" id="GO:0007165">
    <property type="term" value="P:signal transduction"/>
    <property type="evidence" value="ECO:0007669"/>
    <property type="project" value="TreeGrafter"/>
</dbReference>
<dbReference type="GO" id="GO:0004175">
    <property type="term" value="F:endopeptidase activity"/>
    <property type="evidence" value="ECO:0007669"/>
    <property type="project" value="TreeGrafter"/>
</dbReference>
<organism evidence="2 3">
    <name type="scientific">Metasolibacillus meyeri</name>
    <dbReference type="NCBI Taxonomy" id="1071052"/>
    <lineage>
        <taxon>Bacteria</taxon>
        <taxon>Bacillati</taxon>
        <taxon>Bacillota</taxon>
        <taxon>Bacilli</taxon>
        <taxon>Bacillales</taxon>
        <taxon>Caryophanaceae</taxon>
        <taxon>Metasolibacillus</taxon>
    </lineage>
</organism>
<dbReference type="PANTHER" id="PTHR32060:SF30">
    <property type="entry name" value="CARBOXY-TERMINAL PROCESSING PROTEASE CTPA"/>
    <property type="match status" value="1"/>
</dbReference>
<accession>A0AAW9NV00</accession>